<dbReference type="Proteomes" id="UP000061569">
    <property type="component" value="Chromosome"/>
</dbReference>
<sequence length="208" mass="24030">MTDLSIETTRFREWAGAGIVPREGQWECDYSQWPAWHRAVLAWVQGRHPRGWSDAEVGHVLYAIARDNDAQYLVREIRRLRPGTLRFLARASLAHGEIDARWQLAVELGHLGGDEEAQALLFALASDQDEYVRRRATRSLAGLGVRAAEELAWAAWHRPDEYQEWARMSALECLRELQSPRFEALLAEGLRDERPFLRQFAERLQNAR</sequence>
<name>A0A0S2DMU1_LYSEN</name>
<keyword evidence="1" id="KW-0456">Lyase</keyword>
<evidence type="ECO:0000313" key="2">
    <source>
        <dbReference type="Proteomes" id="UP000061569"/>
    </source>
</evidence>
<dbReference type="AlphaFoldDB" id="A0A0S2DMU1"/>
<proteinExistence type="predicted"/>
<protein>
    <submittedName>
        <fullName evidence="1">PBS lyase HEAT domain protein</fullName>
    </submittedName>
</protein>
<reference evidence="1 2" key="1">
    <citation type="submission" date="2015-11" db="EMBL/GenBank/DDBJ databases">
        <title>Genome sequences of Lysobacter enzymogenes strain C3 and Lysobacter antibioticus ATCC 29479.</title>
        <authorList>
            <person name="Kobayashi D.Y."/>
        </authorList>
    </citation>
    <scope>NUCLEOTIDE SEQUENCE [LARGE SCALE GENOMIC DNA]</scope>
    <source>
        <strain evidence="1 2">C3</strain>
    </source>
</reference>
<dbReference type="GO" id="GO:0016829">
    <property type="term" value="F:lyase activity"/>
    <property type="evidence" value="ECO:0007669"/>
    <property type="project" value="UniProtKB-KW"/>
</dbReference>
<dbReference type="InterPro" id="IPR016024">
    <property type="entry name" value="ARM-type_fold"/>
</dbReference>
<dbReference type="KEGG" id="lez:GLE_4495"/>
<dbReference type="OrthoDB" id="9805159at2"/>
<dbReference type="InterPro" id="IPR011989">
    <property type="entry name" value="ARM-like"/>
</dbReference>
<dbReference type="STRING" id="69.GLE_4495"/>
<organism evidence="1 2">
    <name type="scientific">Lysobacter enzymogenes</name>
    <dbReference type="NCBI Taxonomy" id="69"/>
    <lineage>
        <taxon>Bacteria</taxon>
        <taxon>Pseudomonadati</taxon>
        <taxon>Pseudomonadota</taxon>
        <taxon>Gammaproteobacteria</taxon>
        <taxon>Lysobacterales</taxon>
        <taxon>Lysobacteraceae</taxon>
        <taxon>Lysobacter</taxon>
    </lineage>
</organism>
<dbReference type="Gene3D" id="1.25.10.10">
    <property type="entry name" value="Leucine-rich Repeat Variant"/>
    <property type="match status" value="1"/>
</dbReference>
<dbReference type="EMBL" id="CP013140">
    <property type="protein sequence ID" value="ALN59836.1"/>
    <property type="molecule type" value="Genomic_DNA"/>
</dbReference>
<dbReference type="SUPFAM" id="SSF48371">
    <property type="entry name" value="ARM repeat"/>
    <property type="match status" value="1"/>
</dbReference>
<evidence type="ECO:0000313" key="1">
    <source>
        <dbReference type="EMBL" id="ALN59836.1"/>
    </source>
</evidence>
<gene>
    <name evidence="1" type="ORF">GLE_4495</name>
</gene>
<dbReference type="Pfam" id="PF13646">
    <property type="entry name" value="HEAT_2"/>
    <property type="match status" value="1"/>
</dbReference>
<dbReference type="PATRIC" id="fig|69.6.peg.4432"/>
<dbReference type="RefSeq" id="WP_057949099.1">
    <property type="nucleotide sequence ID" value="NZ_CP067396.1"/>
</dbReference>
<accession>A0A0S2DMU1</accession>